<proteinExistence type="predicted"/>
<evidence type="ECO:0008006" key="3">
    <source>
        <dbReference type="Google" id="ProtNLM"/>
    </source>
</evidence>
<protein>
    <recommendedName>
        <fullName evidence="3">Phosphatidylglycerol lysyltransferase C-terminal domain-containing protein</fullName>
    </recommendedName>
</protein>
<dbReference type="Proteomes" id="UP001500121">
    <property type="component" value="Unassembled WGS sequence"/>
</dbReference>
<reference evidence="2" key="1">
    <citation type="journal article" date="2019" name="Int. J. Syst. Evol. Microbiol.">
        <title>The Global Catalogue of Microorganisms (GCM) 10K type strain sequencing project: providing services to taxonomists for standard genome sequencing and annotation.</title>
        <authorList>
            <consortium name="The Broad Institute Genomics Platform"/>
            <consortium name="The Broad Institute Genome Sequencing Center for Infectious Disease"/>
            <person name="Wu L."/>
            <person name="Ma J."/>
        </authorList>
    </citation>
    <scope>NUCLEOTIDE SEQUENCE [LARGE SCALE GENOMIC DNA]</scope>
    <source>
        <strain evidence="2">JCM 19015</strain>
    </source>
</reference>
<keyword evidence="2" id="KW-1185">Reference proteome</keyword>
<sequence length="256" mass="29111">MTSLMSAADAERALNDYFEKRGGHGHDAVRTAARHPIDAIRALRFIARLSVIDAELRTDGDAALVRRGLERTNPLARRLIRGTTAVLVVPDTVEEFLAGSSESKRSLRTRFNRATRRGYHVHRTDGHEERRAVLALADRYERSHPDELYRNQAPDNDYLLGVGTWLVAHDVDCRPLILAVPAISGEWAVLQHFKTLESSDDARLARYWMSVELVRELHAQGVRYLADVLSPIGLPNGLRDFQRRLGYRLHRVRIRP</sequence>
<gene>
    <name evidence="1" type="ORF">GCM10025783_27870</name>
</gene>
<accession>A0ABP8ZD17</accession>
<comment type="caution">
    <text evidence="1">The sequence shown here is derived from an EMBL/GenBank/DDBJ whole genome shotgun (WGS) entry which is preliminary data.</text>
</comment>
<organism evidence="1 2">
    <name type="scientific">Amnibacterium soli</name>
    <dbReference type="NCBI Taxonomy" id="1282736"/>
    <lineage>
        <taxon>Bacteria</taxon>
        <taxon>Bacillati</taxon>
        <taxon>Actinomycetota</taxon>
        <taxon>Actinomycetes</taxon>
        <taxon>Micrococcales</taxon>
        <taxon>Microbacteriaceae</taxon>
        <taxon>Amnibacterium</taxon>
    </lineage>
</organism>
<name>A0ABP8ZD17_9MICO</name>
<evidence type="ECO:0000313" key="1">
    <source>
        <dbReference type="EMBL" id="GAA4753396.1"/>
    </source>
</evidence>
<dbReference type="EMBL" id="BAABLP010000006">
    <property type="protein sequence ID" value="GAA4753396.1"/>
    <property type="molecule type" value="Genomic_DNA"/>
</dbReference>
<evidence type="ECO:0000313" key="2">
    <source>
        <dbReference type="Proteomes" id="UP001500121"/>
    </source>
</evidence>